<reference evidence="1 2" key="1">
    <citation type="submission" date="2013-11" db="EMBL/GenBank/DDBJ databases">
        <title>Complete genome sequence of Rhizobium gallicum bv. gallicum R602.</title>
        <authorList>
            <person name="Bustos P."/>
            <person name="Santamaria R.I."/>
            <person name="Lozano L."/>
            <person name="Acosta J.L."/>
            <person name="Ormeno-Orrillo E."/>
            <person name="Rogel M.A."/>
            <person name="Romero D."/>
            <person name="Cevallos M.A."/>
            <person name="Martinez-Romero E."/>
            <person name="Gonzalez V."/>
        </authorList>
    </citation>
    <scope>NUCLEOTIDE SEQUENCE [LARGE SCALE GENOMIC DNA]</scope>
    <source>
        <strain evidence="1 2">R602</strain>
    </source>
</reference>
<dbReference type="AlphaFoldDB" id="A0A0B4X5I0"/>
<dbReference type="EMBL" id="CP006877">
    <property type="protein sequence ID" value="AJD41808.1"/>
    <property type="molecule type" value="Genomic_DNA"/>
</dbReference>
<name>A0A0B4X5I0_9HYPH</name>
<dbReference type="KEGG" id="rga:RGR602_CH02483"/>
<organism evidence="1 2">
    <name type="scientific">Rhizobium gallicum bv. gallicum R602sp</name>
    <dbReference type="NCBI Taxonomy" id="1041138"/>
    <lineage>
        <taxon>Bacteria</taxon>
        <taxon>Pseudomonadati</taxon>
        <taxon>Pseudomonadota</taxon>
        <taxon>Alphaproteobacteria</taxon>
        <taxon>Hyphomicrobiales</taxon>
        <taxon>Rhizobiaceae</taxon>
        <taxon>Rhizobium/Agrobacterium group</taxon>
        <taxon>Rhizobium</taxon>
    </lineage>
</organism>
<proteinExistence type="predicted"/>
<dbReference type="RefSeq" id="WP_052451549.1">
    <property type="nucleotide sequence ID" value="NZ_CP006877.1"/>
</dbReference>
<protein>
    <submittedName>
        <fullName evidence="1">Transcriptional regulator protein</fullName>
    </submittedName>
</protein>
<dbReference type="Proteomes" id="UP000031368">
    <property type="component" value="Chromosome"/>
</dbReference>
<dbReference type="HOGENOM" id="CLU_125852_2_0_5"/>
<keyword evidence="2" id="KW-1185">Reference proteome</keyword>
<accession>A0A0B4X5I0</accession>
<gene>
    <name evidence="1" type="ORF">RGR602_CH02483</name>
</gene>
<sequence>MLNVTGSIRRFVTAIGPIGNDADLAWAIGENTPYFGAPQATGCAEADRADVLSDLIEAYESRLSLYLHGHADRTQADLGDVLGSRARAFEILHRMRALTVEMIVKLNEAWAIPAGCLGKPYKLAVA</sequence>
<evidence type="ECO:0000313" key="1">
    <source>
        <dbReference type="EMBL" id="AJD41808.1"/>
    </source>
</evidence>
<evidence type="ECO:0000313" key="2">
    <source>
        <dbReference type="Proteomes" id="UP000031368"/>
    </source>
</evidence>